<feature type="compositionally biased region" description="Polar residues" evidence="10">
    <location>
        <begin position="1227"/>
        <end position="1243"/>
    </location>
</feature>
<dbReference type="SUPFAM" id="SSF49265">
    <property type="entry name" value="Fibronectin type III"/>
    <property type="match status" value="1"/>
</dbReference>
<keyword evidence="7 11" id="KW-0472">Membrane</keyword>
<feature type="transmembrane region" description="Helical" evidence="11">
    <location>
        <begin position="725"/>
        <end position="751"/>
    </location>
</feature>
<keyword evidence="3 12" id="KW-0732">Signal</keyword>
<keyword evidence="16" id="KW-1185">Reference proteome</keyword>
<proteinExistence type="predicted"/>
<evidence type="ECO:0000256" key="4">
    <source>
        <dbReference type="ARBA" id="ARBA00022737"/>
    </source>
</evidence>
<dbReference type="Pfam" id="PF00041">
    <property type="entry name" value="fn3"/>
    <property type="match status" value="1"/>
</dbReference>
<organism evidence="15 16">
    <name type="scientific">Cyprinus carpio</name>
    <name type="common">Common carp</name>
    <dbReference type="NCBI Taxonomy" id="7962"/>
    <lineage>
        <taxon>Eukaryota</taxon>
        <taxon>Metazoa</taxon>
        <taxon>Chordata</taxon>
        <taxon>Craniata</taxon>
        <taxon>Vertebrata</taxon>
        <taxon>Euteleostomi</taxon>
        <taxon>Actinopterygii</taxon>
        <taxon>Neopterygii</taxon>
        <taxon>Teleostei</taxon>
        <taxon>Ostariophysi</taxon>
        <taxon>Cypriniformes</taxon>
        <taxon>Cyprinidae</taxon>
        <taxon>Cyprininae</taxon>
        <taxon>Cyprinus</taxon>
    </lineage>
</organism>
<feature type="compositionally biased region" description="Low complexity" evidence="10">
    <location>
        <begin position="1347"/>
        <end position="1359"/>
    </location>
</feature>
<evidence type="ECO:0000256" key="12">
    <source>
        <dbReference type="SAM" id="SignalP"/>
    </source>
</evidence>
<dbReference type="PROSITE" id="PS50853">
    <property type="entry name" value="FN3"/>
    <property type="match status" value="2"/>
</dbReference>
<evidence type="ECO:0000256" key="11">
    <source>
        <dbReference type="SAM" id="Phobius"/>
    </source>
</evidence>
<evidence type="ECO:0000256" key="3">
    <source>
        <dbReference type="ARBA" id="ARBA00022729"/>
    </source>
</evidence>
<keyword evidence="2 11" id="KW-0812">Transmembrane</keyword>
<feature type="domain" description="Ig-like" evidence="13">
    <location>
        <begin position="137"/>
        <end position="216"/>
    </location>
</feature>
<feature type="compositionally biased region" description="Low complexity" evidence="10">
    <location>
        <begin position="793"/>
        <end position="805"/>
    </location>
</feature>
<feature type="compositionally biased region" description="Polar residues" evidence="10">
    <location>
        <begin position="973"/>
        <end position="986"/>
    </location>
</feature>
<comment type="subcellular location">
    <subcellularLocation>
        <location evidence="1">Membrane</location>
        <topology evidence="1">Single-pass membrane protein</topology>
    </subcellularLocation>
</comment>
<feature type="domain" description="Ig-like" evidence="13">
    <location>
        <begin position="7"/>
        <end position="112"/>
    </location>
</feature>
<sequence>MLLKILPLLEVIVAVLSLFNHTSAAEIHVRAKKGDTAVLTCSLPALDEGSSAPQHVIEWVRQDYDIPILIQFGVHNPRVHPNYDGRVSLVRGTSLQIRGLLLEDEGWYECRILPLDKTTDEAGSNGSWTLLSITSPPVFTETSRPRVEVFVGRSVTLKCAAQGNPRPTVTWSKDGRPIKPQNKVKIMNGSVSFHAVSRETSGQYQCHASNTEGNVTHVTVLKVIGPPVIVIPPMDTVLNMSQDAKLKCQAEADPPNMTYVWQRQGEDIYHIESLKSRVKVIVDGTLLISRLIPEDSGNYTCMPTNGLPDSPSASATLTVQHPAQVMKMASLTFLPTGMRGVIVCPVRAEPPLSHVDWIKDDKPLDFDLGIYPGWTLTSEGSIIIATANDDAAGVYTCTAYNSFGTMGQSEPTTVILQDPPSFKVSPRKEYRQDIGRMLVIPCQMDGNPAPKVSWKKTGIASRSLFTQAANGSLILHPLSKDHQGEWECSSTNRVATVSVRTTVFVLGTSPHAVSSVSVIPGINQASVSWVAGFDGGYAQKFTVWYKHVSGERKEEKQEWLSFSDLSTENSLLVTNLLPATEYQFSVVAQNKIGTGPFSEITTITTLDALPVVAKLVPPSNLSINKSSEGILLWWSVPKAQSPPIDSFVVQSRLEGGEWINLKENISPVENQIFLPGLCKDCKYELRLLSQHGDQLSMPSPSVNVSTIGINMHPASSRLLDFPDQLMAGVMAGVGLLCLALILTLAIVCFIFHKRNRRRRQNIKDLSPAIHKNPSENSPDNTLNQRLLPARPLSYTSSSSNQSSNEKSSHSDFHAQRQHLLPQAHPPSHHSLPESHLQRASLAPVSSVEFIHRGLDGRFIVDPCEDTIIVSSQIKRNPCQNSHQSSDGNSNFRIQKSQSLRSYRDERKKPPFVLSVDLPPFGSDIPSSSRTRAMAKHLSLNGHYIPIQEQEFLDGPDQTSVSSVSSGSFLYPHSESTQGRQSLKQGTKHSTASTLVLQMEHEREQGNLSRCLTLAREREELERELRKYTVDQTPYSHEQTNDESGQIWKIQETSTPQGNYQAIRQSLLSENASMLKGRAASCIPLEERHRISSASLVPLHTSHGKDTKYRQIQQGYYSIQRSNYQRSRSLDRGEHQKSQTLDRRRSRTPVESSLVQVMDEPLIYKLEKTQTDVGHRCQRTSSRSQHYFDPFIYSSSDYQQRRTKERSTRQINPTSVYSEISVDGPGLESQSPHSRSMLGTNHSYETLDYDRPRLSDLENDRSVESGHMSLRKQEKLNNWSSKTVSQINVSGTMPRKTKSLGSNNWNRNKSTQSLDSKLYKDQFLTPAAWIDSLTLGRNSTMAPFACRPSSVSDKPKSSPSLQTDSSVTLESQTQDTHHQASKTYDVSKSHKSLVSGHRTHTATSTGGSSWPRPYCPSLPALPSGRQSQNQEGEREEEDENRQEVDVEINRYRRSSETEGSYRSYASQSSGRGSMDAPNSRQFSLSPPLTSSPETTEDSDRDEAVLREPERHERSKRGSVDESYEWDSAYVPMHPVDPKVSMSKAGLQSQLKKISTTKDYGRPDLDLKQKGKRNACLFIVTQQKCLIVVKMYVQGYQESCSFTVVCWFIVIVLSVSILPVPKCQKVNCGRSICLVWSILTDYTRRLITKSYHQALIENTIHFSVIQFRLSSPPVVFINVRVD</sequence>
<dbReference type="Gene3D" id="2.60.40.10">
    <property type="entry name" value="Immunoglobulins"/>
    <property type="match status" value="7"/>
</dbReference>
<dbReference type="CDD" id="cd00096">
    <property type="entry name" value="Ig"/>
    <property type="match status" value="1"/>
</dbReference>
<reference evidence="15" key="1">
    <citation type="submission" date="2025-08" db="UniProtKB">
        <authorList>
            <consortium name="Ensembl"/>
        </authorList>
    </citation>
    <scope>IDENTIFICATION</scope>
</reference>
<evidence type="ECO:0000259" key="14">
    <source>
        <dbReference type="PROSITE" id="PS50853"/>
    </source>
</evidence>
<evidence type="ECO:0000256" key="7">
    <source>
        <dbReference type="ARBA" id="ARBA00023136"/>
    </source>
</evidence>
<dbReference type="GO" id="GO:0016020">
    <property type="term" value="C:membrane"/>
    <property type="evidence" value="ECO:0007669"/>
    <property type="project" value="UniProtKB-SubCell"/>
</dbReference>
<feature type="compositionally biased region" description="Basic and acidic residues" evidence="10">
    <location>
        <begin position="1440"/>
        <end position="1455"/>
    </location>
</feature>
<evidence type="ECO:0000256" key="1">
    <source>
        <dbReference type="ARBA" id="ARBA00004167"/>
    </source>
</evidence>
<evidence type="ECO:0000256" key="8">
    <source>
        <dbReference type="ARBA" id="ARBA00023157"/>
    </source>
</evidence>
<dbReference type="GO" id="GO:0098609">
    <property type="term" value="P:cell-cell adhesion"/>
    <property type="evidence" value="ECO:0007669"/>
    <property type="project" value="TreeGrafter"/>
</dbReference>
<protein>
    <submittedName>
        <fullName evidence="15">Immunoglobulin superfamily, member 9a</fullName>
    </submittedName>
</protein>
<evidence type="ECO:0000256" key="6">
    <source>
        <dbReference type="ARBA" id="ARBA00022989"/>
    </source>
</evidence>
<feature type="domain" description="Ig-like" evidence="13">
    <location>
        <begin position="420"/>
        <end position="498"/>
    </location>
</feature>
<dbReference type="InterPro" id="IPR036116">
    <property type="entry name" value="FN3_sf"/>
</dbReference>
<feature type="region of interest" description="Disordered" evidence="10">
    <location>
        <begin position="1217"/>
        <end position="1245"/>
    </location>
</feature>
<feature type="domain" description="Fibronectin type-III" evidence="14">
    <location>
        <begin position="509"/>
        <end position="608"/>
    </location>
</feature>
<dbReference type="FunFam" id="2.60.40.10:FF:000323">
    <property type="entry name" value="Immunoglobulin superfamily member 9B"/>
    <property type="match status" value="1"/>
</dbReference>
<dbReference type="SMART" id="SM00060">
    <property type="entry name" value="FN3"/>
    <property type="match status" value="2"/>
</dbReference>
<feature type="chain" id="PRO_5034622764" evidence="12">
    <location>
        <begin position="25"/>
        <end position="1680"/>
    </location>
</feature>
<evidence type="ECO:0000313" key="16">
    <source>
        <dbReference type="Proteomes" id="UP000694427"/>
    </source>
</evidence>
<dbReference type="InterPro" id="IPR036179">
    <property type="entry name" value="Ig-like_dom_sf"/>
</dbReference>
<feature type="region of interest" description="Disordered" evidence="10">
    <location>
        <begin position="874"/>
        <end position="893"/>
    </location>
</feature>
<dbReference type="InterPro" id="IPR003599">
    <property type="entry name" value="Ig_sub"/>
</dbReference>
<feature type="domain" description="Ig-like" evidence="13">
    <location>
        <begin position="226"/>
        <end position="318"/>
    </location>
</feature>
<evidence type="ECO:0000256" key="9">
    <source>
        <dbReference type="ARBA" id="ARBA00023319"/>
    </source>
</evidence>
<accession>A0A8C1QCK1</accession>
<dbReference type="InterPro" id="IPR003598">
    <property type="entry name" value="Ig_sub2"/>
</dbReference>
<dbReference type="InterPro" id="IPR013106">
    <property type="entry name" value="Ig_V-set"/>
</dbReference>
<evidence type="ECO:0000313" key="15">
    <source>
        <dbReference type="Ensembl" id="ENSCCRP00010030426.1"/>
    </source>
</evidence>
<reference evidence="15" key="2">
    <citation type="submission" date="2025-09" db="UniProtKB">
        <authorList>
            <consortium name="Ensembl"/>
        </authorList>
    </citation>
    <scope>IDENTIFICATION</scope>
</reference>
<feature type="transmembrane region" description="Helical" evidence="11">
    <location>
        <begin position="1598"/>
        <end position="1618"/>
    </location>
</feature>
<feature type="domain" description="Fibronectin type-III" evidence="14">
    <location>
        <begin position="617"/>
        <end position="709"/>
    </location>
</feature>
<feature type="compositionally biased region" description="Low complexity" evidence="10">
    <location>
        <begin position="1482"/>
        <end position="1492"/>
    </location>
</feature>
<dbReference type="PANTHER" id="PTHR44170:SF48">
    <property type="entry name" value="PROTEIN TURTLE HOMOLOG A"/>
    <property type="match status" value="1"/>
</dbReference>
<name>A0A8C1QCK1_CYPCA</name>
<dbReference type="PANTHER" id="PTHR44170">
    <property type="entry name" value="PROTEIN SIDEKICK"/>
    <property type="match status" value="1"/>
</dbReference>
<keyword evidence="5" id="KW-0130">Cell adhesion</keyword>
<dbReference type="InterPro" id="IPR007110">
    <property type="entry name" value="Ig-like_dom"/>
</dbReference>
<feature type="domain" description="Ig-like" evidence="13">
    <location>
        <begin position="322"/>
        <end position="415"/>
    </location>
</feature>
<feature type="compositionally biased region" description="Polar residues" evidence="10">
    <location>
        <begin position="1456"/>
        <end position="1481"/>
    </location>
</feature>
<keyword evidence="8" id="KW-1015">Disulfide bond</keyword>
<dbReference type="InterPro" id="IPR003961">
    <property type="entry name" value="FN3_dom"/>
</dbReference>
<evidence type="ECO:0000256" key="10">
    <source>
        <dbReference type="SAM" id="MobiDB-lite"/>
    </source>
</evidence>
<feature type="region of interest" description="Disordered" evidence="10">
    <location>
        <begin position="954"/>
        <end position="986"/>
    </location>
</feature>
<dbReference type="Ensembl" id="ENSCCRT00010033371.1">
    <property type="protein sequence ID" value="ENSCCRP00010030426.1"/>
    <property type="gene ID" value="ENSCCRG00010012932.1"/>
</dbReference>
<dbReference type="SUPFAM" id="SSF48726">
    <property type="entry name" value="Immunoglobulin"/>
    <property type="match status" value="5"/>
</dbReference>
<dbReference type="SMART" id="SM00408">
    <property type="entry name" value="IGc2"/>
    <property type="match status" value="5"/>
</dbReference>
<dbReference type="SMART" id="SM00409">
    <property type="entry name" value="IG"/>
    <property type="match status" value="5"/>
</dbReference>
<feature type="signal peptide" evidence="12">
    <location>
        <begin position="1"/>
        <end position="24"/>
    </location>
</feature>
<feature type="region of interest" description="Disordered" evidence="10">
    <location>
        <begin position="1344"/>
        <end position="1519"/>
    </location>
</feature>
<feature type="region of interest" description="Disordered" evidence="10">
    <location>
        <begin position="1121"/>
        <end position="1151"/>
    </location>
</feature>
<feature type="compositionally biased region" description="Basic and acidic residues" evidence="10">
    <location>
        <begin position="1500"/>
        <end position="1518"/>
    </location>
</feature>
<evidence type="ECO:0000256" key="2">
    <source>
        <dbReference type="ARBA" id="ARBA00022692"/>
    </source>
</evidence>
<feature type="region of interest" description="Disordered" evidence="10">
    <location>
        <begin position="762"/>
        <end position="814"/>
    </location>
</feature>
<dbReference type="PROSITE" id="PS50835">
    <property type="entry name" value="IG_LIKE"/>
    <property type="match status" value="5"/>
</dbReference>
<dbReference type="InterPro" id="IPR013783">
    <property type="entry name" value="Ig-like_fold"/>
</dbReference>
<keyword evidence="9" id="KW-0393">Immunoglobulin domain</keyword>
<evidence type="ECO:0000259" key="13">
    <source>
        <dbReference type="PROSITE" id="PS50835"/>
    </source>
</evidence>
<evidence type="ECO:0000256" key="5">
    <source>
        <dbReference type="ARBA" id="ARBA00022889"/>
    </source>
</evidence>
<feature type="compositionally biased region" description="Polar residues" evidence="10">
    <location>
        <begin position="1360"/>
        <end position="1373"/>
    </location>
</feature>
<dbReference type="Proteomes" id="UP000694427">
    <property type="component" value="Unplaced"/>
</dbReference>
<feature type="compositionally biased region" description="Basic and acidic residues" evidence="10">
    <location>
        <begin position="1127"/>
        <end position="1142"/>
    </location>
</feature>
<dbReference type="Pfam" id="PF13927">
    <property type="entry name" value="Ig_3"/>
    <property type="match status" value="3"/>
</dbReference>
<feature type="compositionally biased region" description="Polar residues" evidence="10">
    <location>
        <begin position="774"/>
        <end position="784"/>
    </location>
</feature>
<dbReference type="SMART" id="SM00406">
    <property type="entry name" value="IGv"/>
    <property type="match status" value="2"/>
</dbReference>
<dbReference type="CDD" id="cd00063">
    <property type="entry name" value="FN3"/>
    <property type="match status" value="2"/>
</dbReference>
<keyword evidence="6 11" id="KW-1133">Transmembrane helix</keyword>
<dbReference type="FunFam" id="2.60.40.10:FF:000017">
    <property type="entry name" value="Down syndrome cell adhesion molecule b"/>
    <property type="match status" value="1"/>
</dbReference>
<keyword evidence="4" id="KW-0677">Repeat</keyword>